<dbReference type="Proteomes" id="UP000605970">
    <property type="component" value="Unassembled WGS sequence"/>
</dbReference>
<evidence type="ECO:0000313" key="2">
    <source>
        <dbReference type="Proteomes" id="UP000605970"/>
    </source>
</evidence>
<name>A0A8S9ZNF4_9BILA</name>
<organism evidence="1 2">
    <name type="scientific">Meloidogyne graminicola</name>
    <dbReference type="NCBI Taxonomy" id="189291"/>
    <lineage>
        <taxon>Eukaryota</taxon>
        <taxon>Metazoa</taxon>
        <taxon>Ecdysozoa</taxon>
        <taxon>Nematoda</taxon>
        <taxon>Chromadorea</taxon>
        <taxon>Rhabditida</taxon>
        <taxon>Tylenchina</taxon>
        <taxon>Tylenchomorpha</taxon>
        <taxon>Tylenchoidea</taxon>
        <taxon>Meloidogynidae</taxon>
        <taxon>Meloidogyninae</taxon>
        <taxon>Meloidogyne</taxon>
    </lineage>
</organism>
<comment type="caution">
    <text evidence="1">The sequence shown here is derived from an EMBL/GenBank/DDBJ whole genome shotgun (WGS) entry which is preliminary data.</text>
</comment>
<accession>A0A8S9ZNF4</accession>
<reference evidence="1" key="1">
    <citation type="journal article" date="2020" name="Ecol. Evol.">
        <title>Genome structure and content of the rice root-knot nematode (Meloidogyne graminicola).</title>
        <authorList>
            <person name="Phan N.T."/>
            <person name="Danchin E.G.J."/>
            <person name="Klopp C."/>
            <person name="Perfus-Barbeoch L."/>
            <person name="Kozlowski D.K."/>
            <person name="Koutsovoulos G.D."/>
            <person name="Lopez-Roques C."/>
            <person name="Bouchez O."/>
            <person name="Zahm M."/>
            <person name="Besnard G."/>
            <person name="Bellafiore S."/>
        </authorList>
    </citation>
    <scope>NUCLEOTIDE SEQUENCE</scope>
    <source>
        <strain evidence="1">VN-18</strain>
    </source>
</reference>
<dbReference type="EMBL" id="JABEBT010000052">
    <property type="protein sequence ID" value="KAF7634733.1"/>
    <property type="molecule type" value="Genomic_DNA"/>
</dbReference>
<protein>
    <submittedName>
        <fullName evidence="1">Uncharacterized protein</fullName>
    </submittedName>
</protein>
<gene>
    <name evidence="1" type="ORF">Mgra_00005881</name>
</gene>
<keyword evidence="2" id="KW-1185">Reference proteome</keyword>
<proteinExistence type="predicted"/>
<dbReference type="OrthoDB" id="10503183at2759"/>
<sequence length="202" mass="23512">MTNLLSNESKNIDKEAIFRDFSAKFVSTIAASGTESSGNVGGTRDGWLLIEAIKQFDKDWNKTYFYYMEALELQDPKKLIEKLYGKVRMFRDSQNKLRVCVVKNESNSEILNLIDSGISRRARKRGPVRPRFAFSDFSNHRISPIYQQPIMLQPWNFSHFCSSILNYKSPKPVRLIDLDFSEKRELSQENFGSFIFIFLKIN</sequence>
<evidence type="ECO:0000313" key="1">
    <source>
        <dbReference type="EMBL" id="KAF7634733.1"/>
    </source>
</evidence>
<dbReference type="AlphaFoldDB" id="A0A8S9ZNF4"/>